<accession>A0A427YSE5</accession>
<dbReference type="PROSITE" id="PS51073">
    <property type="entry name" value="RPEL"/>
    <property type="match status" value="1"/>
</dbReference>
<protein>
    <recommendedName>
        <fullName evidence="4">USP domain-containing protein</fullName>
    </recommendedName>
</protein>
<evidence type="ECO:0000256" key="3">
    <source>
        <dbReference type="SAM" id="MobiDB-lite"/>
    </source>
</evidence>
<evidence type="ECO:0000259" key="4">
    <source>
        <dbReference type="PROSITE" id="PS50235"/>
    </source>
</evidence>
<proteinExistence type="predicted"/>
<gene>
    <name evidence="5" type="ORF">EHS25_006684</name>
</gene>
<feature type="region of interest" description="Disordered" evidence="3">
    <location>
        <begin position="238"/>
        <end position="283"/>
    </location>
</feature>
<dbReference type="AlphaFoldDB" id="A0A427YSE5"/>
<feature type="region of interest" description="Disordered" evidence="3">
    <location>
        <begin position="156"/>
        <end position="202"/>
    </location>
</feature>
<reference evidence="5 6" key="1">
    <citation type="submission" date="2018-11" db="EMBL/GenBank/DDBJ databases">
        <title>Genome sequence of Saitozyma podzolica DSM 27192.</title>
        <authorList>
            <person name="Aliyu H."/>
            <person name="Gorte O."/>
            <person name="Ochsenreither K."/>
        </authorList>
    </citation>
    <scope>NUCLEOTIDE SEQUENCE [LARGE SCALE GENOMIC DNA]</scope>
    <source>
        <strain evidence="5 6">DSM 27192</strain>
    </source>
</reference>
<feature type="compositionally biased region" description="Low complexity" evidence="3">
    <location>
        <begin position="64"/>
        <end position="74"/>
    </location>
</feature>
<dbReference type="Proteomes" id="UP000279259">
    <property type="component" value="Unassembled WGS sequence"/>
</dbReference>
<dbReference type="STRING" id="1890683.A0A427YSE5"/>
<dbReference type="InterPro" id="IPR001394">
    <property type="entry name" value="Peptidase_C19_UCH"/>
</dbReference>
<dbReference type="GO" id="GO:0016579">
    <property type="term" value="P:protein deubiquitination"/>
    <property type="evidence" value="ECO:0007669"/>
    <property type="project" value="InterPro"/>
</dbReference>
<feature type="compositionally biased region" description="Polar residues" evidence="3">
    <location>
        <begin position="606"/>
        <end position="624"/>
    </location>
</feature>
<evidence type="ECO:0000313" key="6">
    <source>
        <dbReference type="Proteomes" id="UP000279259"/>
    </source>
</evidence>
<dbReference type="OrthoDB" id="420187at2759"/>
<dbReference type="InterPro" id="IPR004018">
    <property type="entry name" value="RPEL_repeat"/>
</dbReference>
<evidence type="ECO:0000256" key="2">
    <source>
        <dbReference type="PROSITE-ProRule" id="PRU00401"/>
    </source>
</evidence>
<dbReference type="InterPro" id="IPR038765">
    <property type="entry name" value="Papain-like_cys_pep_sf"/>
</dbReference>
<feature type="compositionally biased region" description="Polar residues" evidence="3">
    <location>
        <begin position="491"/>
        <end position="504"/>
    </location>
</feature>
<feature type="repeat" description="RPEL" evidence="2">
    <location>
        <begin position="142"/>
        <end position="167"/>
    </location>
</feature>
<dbReference type="EMBL" id="RSCD01000003">
    <property type="protein sequence ID" value="RSH94030.1"/>
    <property type="molecule type" value="Genomic_DNA"/>
</dbReference>
<feature type="compositionally biased region" description="Pro residues" evidence="3">
    <location>
        <begin position="702"/>
        <end position="713"/>
    </location>
</feature>
<sequence>MSDLLNQAKTAATSALNTASNLASQASAAASDLATQAANSQAAATVTEQAKVLGTHATQLAGQAHAQAHAAAPGIVPPPSGGSIDRAHDLSPTSEVDKEKLDKLFASRANAAELQGKGILKGAPGDSLAGKRAELEKHMLEDKLDKDIAERPTADELVKRGILNPEEAPPAANRTGHYPPSRHSTPDEHPSPPAAKNRAQARLEHAHVDLRASIPHHELLSPSPAPWPSVQLHRNGSPVWMTDSPSATPRALSVSPLPSGLEQPQPVYTSTPPPEAKPAASPSLGLPTALKPIGIINEQNTCFLNSTFQAVRRFVLNWTLWKLDLSLTSSKLSATAPLTSLLTNSTTSSLHPAPGSILPPPIVTTTRIPSLQNQALESPLYELLPVTRSFINSLHGAWRKKDAGGGTMGPEEESSARSMSLRSVLREIARKYDQYDDYRQQDAHELLRHLLDSMEMEEKDVIKRIQPSALVPPEKKRKRTRQSKDVAGISPMQSPLPSPATSAPGSPVRQRSIDPMFQAGAGEAAGSSSSGTEEAETLVDIPEEERLIPFVDVLFGGSLASVVVCERCKSVSHTYEGFLDISLSLKSDGPRLRKRDRFKALFRGKPSSSKTSPADSQSQLSGVMSDTELSDSERLPSGERDRRRSLDQDDRPGEGQLSRNSSLKTFGLKSKPSFSFGRRKGSRPGSSSSAHAHAHAADPDKTPPAAPSFPSSPTPSGTHRAHGPGPTPAQSAYIQRILSGPSSAEASDALAKIQVTNGAQDATPETGLVESLKAFTSVEVLEGENAFACKKCWKVKKGKYKDSQPPLKEEDEDGAELREVVSTPGSPDMSASIASNRQAPPSISILGSDASSDGRNSPADERSRRSLARVSSLASNNSSRSAALRAPSPLRRQLVSFDAASDRSPEESSLDDSFRSDVVAEPEADPDLESDGLSDTSSSDEEPPHPSAIHVGRPKMPSRRKSTHFVMRRAFKRYLIAKAPEVLVFHLKRFKQSTKTGLTFTSFYDLKKVDDFVSFPETLDLAPFLAPNRNDYKLMPTSSGYRAPYMDWASPEEGPELEPVMYRLYALVVHLGTMIGGHYIAYTLVDPEKMFVQAKDMVNAMADMNLRGGASDAALPKVSEGGSQGRKDRRVWCYCSDTSIRLASVDEVLSAKAYLCFM</sequence>
<dbReference type="InterPro" id="IPR018200">
    <property type="entry name" value="USP_CS"/>
</dbReference>
<name>A0A427YSE5_9TREE</name>
<dbReference type="Gene3D" id="6.10.150.10">
    <property type="match status" value="1"/>
</dbReference>
<feature type="compositionally biased region" description="Polar residues" evidence="3">
    <location>
        <begin position="832"/>
        <end position="841"/>
    </location>
</feature>
<keyword evidence="6" id="KW-1185">Reference proteome</keyword>
<dbReference type="SUPFAM" id="SSF54001">
    <property type="entry name" value="Cysteine proteinases"/>
    <property type="match status" value="1"/>
</dbReference>
<feature type="domain" description="USP" evidence="4">
    <location>
        <begin position="293"/>
        <end position="1158"/>
    </location>
</feature>
<dbReference type="InterPro" id="IPR050185">
    <property type="entry name" value="Ub_carboxyl-term_hydrolase"/>
</dbReference>
<dbReference type="GO" id="GO:0004843">
    <property type="term" value="F:cysteine-type deubiquitinase activity"/>
    <property type="evidence" value="ECO:0007669"/>
    <property type="project" value="InterPro"/>
</dbReference>
<organism evidence="5 6">
    <name type="scientific">Saitozyma podzolica</name>
    <dbReference type="NCBI Taxonomy" id="1890683"/>
    <lineage>
        <taxon>Eukaryota</taxon>
        <taxon>Fungi</taxon>
        <taxon>Dikarya</taxon>
        <taxon>Basidiomycota</taxon>
        <taxon>Agaricomycotina</taxon>
        <taxon>Tremellomycetes</taxon>
        <taxon>Tremellales</taxon>
        <taxon>Trimorphomycetaceae</taxon>
        <taxon>Saitozyma</taxon>
    </lineage>
</organism>
<dbReference type="PANTHER" id="PTHR21646">
    <property type="entry name" value="UBIQUITIN CARBOXYL-TERMINAL HYDROLASE"/>
    <property type="match status" value="1"/>
</dbReference>
<feature type="region of interest" description="Disordered" evidence="3">
    <location>
        <begin position="602"/>
        <end position="746"/>
    </location>
</feature>
<feature type="compositionally biased region" description="Low complexity" evidence="3">
    <location>
        <begin position="868"/>
        <end position="892"/>
    </location>
</feature>
<feature type="region of interest" description="Disordered" evidence="3">
    <location>
        <begin position="64"/>
        <end position="96"/>
    </location>
</feature>
<dbReference type="PROSITE" id="PS00973">
    <property type="entry name" value="USP_2"/>
    <property type="match status" value="1"/>
</dbReference>
<evidence type="ECO:0000313" key="5">
    <source>
        <dbReference type="EMBL" id="RSH94030.1"/>
    </source>
</evidence>
<feature type="compositionally biased region" description="Basic and acidic residues" evidence="3">
    <location>
        <begin position="85"/>
        <end position="96"/>
    </location>
</feature>
<dbReference type="PROSITE" id="PS50235">
    <property type="entry name" value="USP_3"/>
    <property type="match status" value="1"/>
</dbReference>
<feature type="region of interest" description="Disordered" evidence="3">
    <location>
        <begin position="465"/>
        <end position="512"/>
    </location>
</feature>
<comment type="caution">
    <text evidence="5">The sequence shown here is derived from an EMBL/GenBank/DDBJ whole genome shotgun (WGS) entry which is preliminary data.</text>
</comment>
<dbReference type="Gene3D" id="3.90.70.10">
    <property type="entry name" value="Cysteine proteinases"/>
    <property type="match status" value="2"/>
</dbReference>
<keyword evidence="1" id="KW-0677">Repeat</keyword>
<dbReference type="Pfam" id="PF00443">
    <property type="entry name" value="UCH"/>
    <property type="match status" value="1"/>
</dbReference>
<evidence type="ECO:0000256" key="1">
    <source>
        <dbReference type="ARBA" id="ARBA00022737"/>
    </source>
</evidence>
<dbReference type="PANTHER" id="PTHR21646:SF39">
    <property type="entry name" value="UBIQUITIN CARBOXYL-TERMINAL HYDROLASE 16"/>
    <property type="match status" value="1"/>
</dbReference>
<dbReference type="InterPro" id="IPR028889">
    <property type="entry name" value="USP"/>
</dbReference>
<feature type="compositionally biased region" description="Basic and acidic residues" evidence="3">
    <location>
        <begin position="631"/>
        <end position="653"/>
    </location>
</feature>
<feature type="compositionally biased region" description="Acidic residues" evidence="3">
    <location>
        <begin position="920"/>
        <end position="932"/>
    </location>
</feature>
<feature type="region of interest" description="Disordered" evidence="3">
    <location>
        <begin position="797"/>
        <end position="960"/>
    </location>
</feature>